<dbReference type="AlphaFoldDB" id="K0RX73"/>
<reference evidence="2 3" key="1">
    <citation type="journal article" date="2012" name="Genome Biol.">
        <title>Genome and low-iron response of an oceanic diatom adapted to chronic iron limitation.</title>
        <authorList>
            <person name="Lommer M."/>
            <person name="Specht M."/>
            <person name="Roy A.S."/>
            <person name="Kraemer L."/>
            <person name="Andreson R."/>
            <person name="Gutowska M.A."/>
            <person name="Wolf J."/>
            <person name="Bergner S.V."/>
            <person name="Schilhabel M.B."/>
            <person name="Klostermeier U.C."/>
            <person name="Beiko R.G."/>
            <person name="Rosenstiel P."/>
            <person name="Hippler M."/>
            <person name="Laroche J."/>
        </authorList>
    </citation>
    <scope>NUCLEOTIDE SEQUENCE [LARGE SCALE GENOMIC DNA]</scope>
    <source>
        <strain evidence="2 3">CCMP1005</strain>
    </source>
</reference>
<sequence length="103" mass="11194">MWERIGVQPCAEGGRIRQYTAAGGAPVVPNPEAIGYEARGWRAFRWLRTGLHREGVGLRGAYHTGNKAAGERGQSNEADGRVDWSQESVGALKRGRRSGPASY</sequence>
<dbReference type="EMBL" id="AGNL01027876">
    <property type="protein sequence ID" value="EJK57560.1"/>
    <property type="molecule type" value="Genomic_DNA"/>
</dbReference>
<feature type="region of interest" description="Disordered" evidence="1">
    <location>
        <begin position="61"/>
        <end position="103"/>
    </location>
</feature>
<evidence type="ECO:0000313" key="2">
    <source>
        <dbReference type="EMBL" id="EJK57560.1"/>
    </source>
</evidence>
<comment type="caution">
    <text evidence="2">The sequence shown here is derived from an EMBL/GenBank/DDBJ whole genome shotgun (WGS) entry which is preliminary data.</text>
</comment>
<evidence type="ECO:0000313" key="3">
    <source>
        <dbReference type="Proteomes" id="UP000266841"/>
    </source>
</evidence>
<proteinExistence type="predicted"/>
<accession>K0RX73</accession>
<organism evidence="2 3">
    <name type="scientific">Thalassiosira oceanica</name>
    <name type="common">Marine diatom</name>
    <dbReference type="NCBI Taxonomy" id="159749"/>
    <lineage>
        <taxon>Eukaryota</taxon>
        <taxon>Sar</taxon>
        <taxon>Stramenopiles</taxon>
        <taxon>Ochrophyta</taxon>
        <taxon>Bacillariophyta</taxon>
        <taxon>Coscinodiscophyceae</taxon>
        <taxon>Thalassiosirophycidae</taxon>
        <taxon>Thalassiosirales</taxon>
        <taxon>Thalassiosiraceae</taxon>
        <taxon>Thalassiosira</taxon>
    </lineage>
</organism>
<dbReference type="Proteomes" id="UP000266841">
    <property type="component" value="Unassembled WGS sequence"/>
</dbReference>
<name>K0RX73_THAOC</name>
<protein>
    <submittedName>
        <fullName evidence="2">Uncharacterized protein</fullName>
    </submittedName>
</protein>
<keyword evidence="3" id="KW-1185">Reference proteome</keyword>
<evidence type="ECO:0000256" key="1">
    <source>
        <dbReference type="SAM" id="MobiDB-lite"/>
    </source>
</evidence>
<gene>
    <name evidence="2" type="ORF">THAOC_22385</name>
</gene>